<organism evidence="2 3">
    <name type="scientific">Cordylochernes scorpioides</name>
    <dbReference type="NCBI Taxonomy" id="51811"/>
    <lineage>
        <taxon>Eukaryota</taxon>
        <taxon>Metazoa</taxon>
        <taxon>Ecdysozoa</taxon>
        <taxon>Arthropoda</taxon>
        <taxon>Chelicerata</taxon>
        <taxon>Arachnida</taxon>
        <taxon>Pseudoscorpiones</taxon>
        <taxon>Cheliferoidea</taxon>
        <taxon>Chernetidae</taxon>
        <taxon>Cordylochernes</taxon>
    </lineage>
</organism>
<name>A0ABY6KGD4_9ARAC</name>
<evidence type="ECO:0000313" key="2">
    <source>
        <dbReference type="EMBL" id="UYV66710.1"/>
    </source>
</evidence>
<gene>
    <name evidence="2" type="ORF">LAZ67_4002650</name>
</gene>
<dbReference type="InterPro" id="IPR024130">
    <property type="entry name" value="DAP1/DAPL1"/>
</dbReference>
<feature type="region of interest" description="Disordered" evidence="1">
    <location>
        <begin position="49"/>
        <end position="90"/>
    </location>
</feature>
<reference evidence="2 3" key="1">
    <citation type="submission" date="2022-01" db="EMBL/GenBank/DDBJ databases">
        <title>A chromosomal length assembly of Cordylochernes scorpioides.</title>
        <authorList>
            <person name="Zeh D."/>
            <person name="Zeh J."/>
        </authorList>
    </citation>
    <scope>NUCLEOTIDE SEQUENCE [LARGE SCALE GENOMIC DNA]</scope>
    <source>
        <strain evidence="2">IN4F17</strain>
        <tissue evidence="2">Whole Body</tissue>
    </source>
</reference>
<dbReference type="Pfam" id="PF15228">
    <property type="entry name" value="DAP"/>
    <property type="match status" value="1"/>
</dbReference>
<dbReference type="PANTHER" id="PTHR13177">
    <property type="entry name" value="DEATH-ASSOCIATED PROTEIN 1"/>
    <property type="match status" value="1"/>
</dbReference>
<sequence>MFLGRGVLLPKNCQLVKIITLVMKPVLCREVFSISSGLSCGVKAGGMRITQNKHPMAVPEKPDGKKQQEEDEEYPPPPSPPKAQLVISGVPARGDADFPAEAVKAFHTKPVPSHDFRASASKPVIIHQPKK</sequence>
<proteinExistence type="predicted"/>
<evidence type="ECO:0000256" key="1">
    <source>
        <dbReference type="SAM" id="MobiDB-lite"/>
    </source>
</evidence>
<keyword evidence="3" id="KW-1185">Reference proteome</keyword>
<dbReference type="EMBL" id="CP092866">
    <property type="protein sequence ID" value="UYV66710.1"/>
    <property type="molecule type" value="Genomic_DNA"/>
</dbReference>
<accession>A0ABY6KGD4</accession>
<feature type="region of interest" description="Disordered" evidence="1">
    <location>
        <begin position="109"/>
        <end position="131"/>
    </location>
</feature>
<evidence type="ECO:0000313" key="3">
    <source>
        <dbReference type="Proteomes" id="UP001235939"/>
    </source>
</evidence>
<dbReference type="Proteomes" id="UP001235939">
    <property type="component" value="Chromosome 04"/>
</dbReference>
<protein>
    <submittedName>
        <fullName evidence="2">DAP</fullName>
    </submittedName>
</protein>
<dbReference type="PANTHER" id="PTHR13177:SF4">
    <property type="entry name" value="GEO09647P1"/>
    <property type="match status" value="1"/>
</dbReference>